<organism evidence="5 6">
    <name type="scientific">Anaeromyxobacter diazotrophicus</name>
    <dbReference type="NCBI Taxonomy" id="2590199"/>
    <lineage>
        <taxon>Bacteria</taxon>
        <taxon>Pseudomonadati</taxon>
        <taxon>Myxococcota</taxon>
        <taxon>Myxococcia</taxon>
        <taxon>Myxococcales</taxon>
        <taxon>Cystobacterineae</taxon>
        <taxon>Anaeromyxobacteraceae</taxon>
        <taxon>Anaeromyxobacter</taxon>
    </lineage>
</organism>
<dbReference type="InterPro" id="IPR003593">
    <property type="entry name" value="AAA+_ATPase"/>
</dbReference>
<dbReference type="PROSITE" id="PS50893">
    <property type="entry name" value="ABC_TRANSPORTER_2"/>
    <property type="match status" value="1"/>
</dbReference>
<dbReference type="PANTHER" id="PTHR24220">
    <property type="entry name" value="IMPORT ATP-BINDING PROTEIN"/>
    <property type="match status" value="1"/>
</dbReference>
<keyword evidence="1" id="KW-0813">Transport</keyword>
<keyword evidence="3 5" id="KW-0067">ATP-binding</keyword>
<evidence type="ECO:0000313" key="5">
    <source>
        <dbReference type="EMBL" id="GEJ56749.1"/>
    </source>
</evidence>
<comment type="caution">
    <text evidence="5">The sequence shown here is derived from an EMBL/GenBank/DDBJ whole genome shotgun (WGS) entry which is preliminary data.</text>
</comment>
<reference evidence="6" key="1">
    <citation type="journal article" date="2020" name="Appl. Environ. Microbiol.">
        <title>Diazotrophic Anaeromyxobacter Isolates from Soils.</title>
        <authorList>
            <person name="Masuda Y."/>
            <person name="Yamanaka H."/>
            <person name="Xu Z.X."/>
            <person name="Shiratori Y."/>
            <person name="Aono T."/>
            <person name="Amachi S."/>
            <person name="Senoo K."/>
            <person name="Itoh H."/>
        </authorList>
    </citation>
    <scope>NUCLEOTIDE SEQUENCE [LARGE SCALE GENOMIC DNA]</scope>
    <source>
        <strain evidence="6">R267</strain>
    </source>
</reference>
<sequence>MIRVRGLVKRFQDGPASLTVLDGLDLDVAPGELVALQGASGSGKSTLLHIVGALDAAFEGEARVAGEELRALTPAGRARFRNATVGFVFQAFNLLPGLSALENVCLPAWFRPAGPAPAPRALAAAGRAALARVGLAEKAEQRPARLSGGERQRVAVARALFAGPRLLLADEPTGNLDAVTGAGVIALFRALAAEGLTVLVATHEERVTAAADRALLLERGRLRPA</sequence>
<evidence type="ECO:0000256" key="2">
    <source>
        <dbReference type="ARBA" id="ARBA00022741"/>
    </source>
</evidence>
<gene>
    <name evidence="5" type="ORF">AMYX_14900</name>
</gene>
<keyword evidence="2" id="KW-0547">Nucleotide-binding</keyword>
<dbReference type="CDD" id="cd03255">
    <property type="entry name" value="ABC_MJ0796_LolCDE_FtsE"/>
    <property type="match status" value="1"/>
</dbReference>
<dbReference type="InterPro" id="IPR015854">
    <property type="entry name" value="ABC_transpr_LolD-like"/>
</dbReference>
<evidence type="ECO:0000256" key="1">
    <source>
        <dbReference type="ARBA" id="ARBA00022448"/>
    </source>
</evidence>
<keyword evidence="6" id="KW-1185">Reference proteome</keyword>
<dbReference type="InterPro" id="IPR017911">
    <property type="entry name" value="MacB-like_ATP-bd"/>
</dbReference>
<dbReference type="GO" id="GO:0016887">
    <property type="term" value="F:ATP hydrolysis activity"/>
    <property type="evidence" value="ECO:0007669"/>
    <property type="project" value="InterPro"/>
</dbReference>
<dbReference type="InterPro" id="IPR027417">
    <property type="entry name" value="P-loop_NTPase"/>
</dbReference>
<evidence type="ECO:0000313" key="6">
    <source>
        <dbReference type="Proteomes" id="UP000503640"/>
    </source>
</evidence>
<dbReference type="InterPro" id="IPR003439">
    <property type="entry name" value="ABC_transporter-like_ATP-bd"/>
</dbReference>
<dbReference type="SUPFAM" id="SSF52540">
    <property type="entry name" value="P-loop containing nucleoside triphosphate hydrolases"/>
    <property type="match status" value="1"/>
</dbReference>
<dbReference type="InterPro" id="IPR017871">
    <property type="entry name" value="ABC_transporter-like_CS"/>
</dbReference>
<dbReference type="Proteomes" id="UP000503640">
    <property type="component" value="Unassembled WGS sequence"/>
</dbReference>
<accession>A0A7I9VKW2</accession>
<evidence type="ECO:0000259" key="4">
    <source>
        <dbReference type="PROSITE" id="PS50893"/>
    </source>
</evidence>
<dbReference type="PROSITE" id="PS00211">
    <property type="entry name" value="ABC_TRANSPORTER_1"/>
    <property type="match status" value="1"/>
</dbReference>
<dbReference type="RefSeq" id="WP_176064229.1">
    <property type="nucleotide sequence ID" value="NZ_BJTG01000003.1"/>
</dbReference>
<dbReference type="GO" id="GO:0005524">
    <property type="term" value="F:ATP binding"/>
    <property type="evidence" value="ECO:0007669"/>
    <property type="project" value="UniProtKB-KW"/>
</dbReference>
<dbReference type="EMBL" id="BJTG01000003">
    <property type="protein sequence ID" value="GEJ56749.1"/>
    <property type="molecule type" value="Genomic_DNA"/>
</dbReference>
<dbReference type="GO" id="GO:0022857">
    <property type="term" value="F:transmembrane transporter activity"/>
    <property type="evidence" value="ECO:0007669"/>
    <property type="project" value="TreeGrafter"/>
</dbReference>
<name>A0A7I9VKW2_9BACT</name>
<dbReference type="GO" id="GO:0005886">
    <property type="term" value="C:plasma membrane"/>
    <property type="evidence" value="ECO:0007669"/>
    <property type="project" value="TreeGrafter"/>
</dbReference>
<dbReference type="Pfam" id="PF00005">
    <property type="entry name" value="ABC_tran"/>
    <property type="match status" value="1"/>
</dbReference>
<protein>
    <submittedName>
        <fullName evidence="5">ABC transporter ATP-binding protein</fullName>
    </submittedName>
</protein>
<evidence type="ECO:0000256" key="3">
    <source>
        <dbReference type="ARBA" id="ARBA00022840"/>
    </source>
</evidence>
<dbReference type="Gene3D" id="3.40.50.300">
    <property type="entry name" value="P-loop containing nucleotide triphosphate hydrolases"/>
    <property type="match status" value="1"/>
</dbReference>
<dbReference type="SMART" id="SM00382">
    <property type="entry name" value="AAA"/>
    <property type="match status" value="1"/>
</dbReference>
<dbReference type="AlphaFoldDB" id="A0A7I9VKW2"/>
<feature type="domain" description="ABC transporter" evidence="4">
    <location>
        <begin position="2"/>
        <end position="225"/>
    </location>
</feature>
<proteinExistence type="predicted"/>